<gene>
    <name evidence="4" type="ORF">ELE36_02665</name>
</gene>
<dbReference type="PROSITE" id="PS51450">
    <property type="entry name" value="LRR"/>
    <property type="match status" value="2"/>
</dbReference>
<dbReference type="InterPro" id="IPR032675">
    <property type="entry name" value="LRR_dom_sf"/>
</dbReference>
<dbReference type="InterPro" id="IPR025875">
    <property type="entry name" value="Leu-rich_rpt_4"/>
</dbReference>
<keyword evidence="3" id="KW-0472">Membrane</keyword>
<evidence type="ECO:0000256" key="1">
    <source>
        <dbReference type="ARBA" id="ARBA00022614"/>
    </source>
</evidence>
<evidence type="ECO:0000313" key="4">
    <source>
        <dbReference type="EMBL" id="QBB69364.1"/>
    </source>
</evidence>
<name>A0A411HFY2_9GAMM</name>
<keyword evidence="3" id="KW-1133">Transmembrane helix</keyword>
<evidence type="ECO:0000256" key="2">
    <source>
        <dbReference type="ARBA" id="ARBA00022737"/>
    </source>
</evidence>
<reference evidence="4 5" key="1">
    <citation type="submission" date="2019-01" db="EMBL/GenBank/DDBJ databases">
        <title>Pseudolysobacter antarctica gen. nov., sp. nov., isolated from Fildes Peninsula, Antarctica.</title>
        <authorList>
            <person name="Wei Z."/>
            <person name="Peng F."/>
        </authorList>
    </citation>
    <scope>NUCLEOTIDE SEQUENCE [LARGE SCALE GENOMIC DNA]</scope>
    <source>
        <strain evidence="4 5">AQ6-296</strain>
    </source>
</reference>
<dbReference type="AlphaFoldDB" id="A0A411HFY2"/>
<evidence type="ECO:0000313" key="5">
    <source>
        <dbReference type="Proteomes" id="UP000291562"/>
    </source>
</evidence>
<dbReference type="SUPFAM" id="SSF52058">
    <property type="entry name" value="L domain-like"/>
    <property type="match status" value="1"/>
</dbReference>
<evidence type="ECO:0008006" key="6">
    <source>
        <dbReference type="Google" id="ProtNLM"/>
    </source>
</evidence>
<dbReference type="Pfam" id="PF12799">
    <property type="entry name" value="LRR_4"/>
    <property type="match status" value="1"/>
</dbReference>
<dbReference type="Gene3D" id="3.80.10.10">
    <property type="entry name" value="Ribonuclease Inhibitor"/>
    <property type="match status" value="3"/>
</dbReference>
<accession>A0A411HFY2</accession>
<dbReference type="PANTHER" id="PTHR48004:SF59">
    <property type="entry name" value="LEUCINE-RICH REPEAT-CONTAINING N-TERMINAL PLANT-TYPE DOMAIN-CONTAINING PROTEIN"/>
    <property type="match status" value="1"/>
</dbReference>
<dbReference type="EMBL" id="CP035704">
    <property type="protein sequence ID" value="QBB69364.1"/>
    <property type="molecule type" value="Genomic_DNA"/>
</dbReference>
<keyword evidence="2" id="KW-0677">Repeat</keyword>
<keyword evidence="3" id="KW-0812">Transmembrane</keyword>
<dbReference type="InterPro" id="IPR001611">
    <property type="entry name" value="Leu-rich_rpt"/>
</dbReference>
<evidence type="ECO:0000256" key="3">
    <source>
        <dbReference type="SAM" id="Phobius"/>
    </source>
</evidence>
<dbReference type="RefSeq" id="WP_129831620.1">
    <property type="nucleotide sequence ID" value="NZ_CP035704.1"/>
</dbReference>
<sequence>MQNVTHQIQVDCDHGIRRIVGTGAVRIFAALALLVSIFTSMSLAQARPPDSEIYALETIGTSLNAYTTTGSSVWNNHHGWSTNTPPDDPCEGAWFGVQCDAGNHHIVGIVIPNNNVHGTLPDATVWANLPQLLYISLNNDFISGTIPDLSVLPNLLDFSIIGDSDVFGQFPAYLTGSIPSLAALTQLQTLRIGSNHLTGSIPDLSTLTNLQTIDVSSNQLTGTIPDLTNNTQLSLVSFRNNYLTGSLPALAQITFLMRFEAGGNYLTGTIPPIVSLQYLSRFYVNNNQLTGPMPDIHNMPAMNDLNLSYNQLSGPIECLGVAAPCSSGLSQLIAIDVSRNQLGGPFPTLDGLGNLQYFKVSYNRITGPIKAMPAQQQQMISEVCPNPMNLTAQPGIDDYWPSTIQGNPNPWWGPAGAYNSCDLILRAEFD</sequence>
<dbReference type="Proteomes" id="UP000291562">
    <property type="component" value="Chromosome"/>
</dbReference>
<keyword evidence="5" id="KW-1185">Reference proteome</keyword>
<proteinExistence type="predicted"/>
<feature type="transmembrane region" description="Helical" evidence="3">
    <location>
        <begin position="24"/>
        <end position="44"/>
    </location>
</feature>
<organism evidence="4 5">
    <name type="scientific">Pseudolysobacter antarcticus</name>
    <dbReference type="NCBI Taxonomy" id="2511995"/>
    <lineage>
        <taxon>Bacteria</taxon>
        <taxon>Pseudomonadati</taxon>
        <taxon>Pseudomonadota</taxon>
        <taxon>Gammaproteobacteria</taxon>
        <taxon>Lysobacterales</taxon>
        <taxon>Rhodanobacteraceae</taxon>
        <taxon>Pseudolysobacter</taxon>
    </lineage>
</organism>
<dbReference type="PANTHER" id="PTHR48004">
    <property type="entry name" value="OS01G0149700 PROTEIN"/>
    <property type="match status" value="1"/>
</dbReference>
<keyword evidence="1" id="KW-0433">Leucine-rich repeat</keyword>
<dbReference type="KEGG" id="xbc:ELE36_02665"/>
<protein>
    <recommendedName>
        <fullName evidence="6">Leucine-rich repeat-containing N-terminal plant-type domain-containing protein</fullName>
    </recommendedName>
</protein>
<dbReference type="OrthoDB" id="5957825at2"/>
<dbReference type="InterPro" id="IPR052941">
    <property type="entry name" value="StomDev_PlantInt_Reg"/>
</dbReference>